<dbReference type="OrthoDB" id="9876299at2759"/>
<dbReference type="PROSITE" id="PS00061">
    <property type="entry name" value="ADH_SHORT"/>
    <property type="match status" value="1"/>
</dbReference>
<dbReference type="InterPro" id="IPR002347">
    <property type="entry name" value="SDR_fam"/>
</dbReference>
<evidence type="ECO:0000256" key="2">
    <source>
        <dbReference type="ARBA" id="ARBA00022857"/>
    </source>
</evidence>
<keyword evidence="2" id="KW-0521">NADP</keyword>
<dbReference type="InterPro" id="IPR020904">
    <property type="entry name" value="Sc_DH/Rdtase_CS"/>
</dbReference>
<evidence type="ECO:0000313" key="5">
    <source>
        <dbReference type="Proteomes" id="UP000825890"/>
    </source>
</evidence>
<reference evidence="4 5" key="1">
    <citation type="submission" date="2021-01" db="EMBL/GenBank/DDBJ databases">
        <title>Cercospora kikuchii MAFF 305040 whole genome shotgun sequence.</title>
        <authorList>
            <person name="Kashiwa T."/>
            <person name="Suzuki T."/>
        </authorList>
    </citation>
    <scope>NUCLEOTIDE SEQUENCE [LARGE SCALE GENOMIC DNA]</scope>
    <source>
        <strain evidence="4 5">MAFF 305040</strain>
    </source>
</reference>
<dbReference type="RefSeq" id="XP_044658709.1">
    <property type="nucleotide sequence ID" value="XM_044802774.1"/>
</dbReference>
<comment type="caution">
    <text evidence="4">The sequence shown here is derived from an EMBL/GenBank/DDBJ whole genome shotgun (WGS) entry which is preliminary data.</text>
</comment>
<dbReference type="AlphaFoldDB" id="A0A9P3FHG8"/>
<comment type="similarity">
    <text evidence="1">Belongs to the short-chain dehydrogenases/reductases (SDR) family.</text>
</comment>
<proteinExistence type="inferred from homology"/>
<gene>
    <name evidence="4" type="ORF">CKM354_000742600</name>
</gene>
<dbReference type="InterPro" id="IPR051468">
    <property type="entry name" value="Fungal_SecMetab_SDRs"/>
</dbReference>
<dbReference type="GO" id="GO:0005737">
    <property type="term" value="C:cytoplasm"/>
    <property type="evidence" value="ECO:0007669"/>
    <property type="project" value="TreeGrafter"/>
</dbReference>
<name>A0A9P3FHG8_9PEZI</name>
<dbReference type="Gene3D" id="3.40.50.720">
    <property type="entry name" value="NAD(P)-binding Rossmann-like Domain"/>
    <property type="match status" value="1"/>
</dbReference>
<dbReference type="EMBL" id="BOLY01000004">
    <property type="protein sequence ID" value="GIZ44222.1"/>
    <property type="molecule type" value="Genomic_DNA"/>
</dbReference>
<dbReference type="PANTHER" id="PTHR43544:SF7">
    <property type="entry name" value="NADB-LER2"/>
    <property type="match status" value="1"/>
</dbReference>
<sequence length="251" mass="26401">MAGSPTVVFVTGAGRGIGKAITQAYLLRPNHVVVGSVRDAASQKYDELRKTPAAAGSRLVLVSLENASLTDPQRAVEEVVKAGVSHCDIVIANAGISPTPTGPDTVDIKDVIDCLNVNAVSPVLLYQAIKPLLQKSTAPKWLTVSSAAGSIDRLEAHGASIVTAYGMSKAAVDFLTVAIHASNPTWIAFAIHPGLVQTDMGNMGAKMMGMEKAPNTLEESSSKTIDWLDNATREATSGKLWNVIDGTEIPW</sequence>
<dbReference type="Proteomes" id="UP000825890">
    <property type="component" value="Unassembled WGS sequence"/>
</dbReference>
<dbReference type="GO" id="GO:0016491">
    <property type="term" value="F:oxidoreductase activity"/>
    <property type="evidence" value="ECO:0007669"/>
    <property type="project" value="UniProtKB-KW"/>
</dbReference>
<evidence type="ECO:0000313" key="4">
    <source>
        <dbReference type="EMBL" id="GIZ44222.1"/>
    </source>
</evidence>
<dbReference type="PANTHER" id="PTHR43544">
    <property type="entry name" value="SHORT-CHAIN DEHYDROGENASE/REDUCTASE"/>
    <property type="match status" value="1"/>
</dbReference>
<keyword evidence="5" id="KW-1185">Reference proteome</keyword>
<evidence type="ECO:0000256" key="3">
    <source>
        <dbReference type="ARBA" id="ARBA00023002"/>
    </source>
</evidence>
<protein>
    <submittedName>
        <fullName evidence="4">Uncharacterized protein</fullName>
    </submittedName>
</protein>
<accession>A0A9P3FHG8</accession>
<dbReference type="Pfam" id="PF00106">
    <property type="entry name" value="adh_short"/>
    <property type="match status" value="1"/>
</dbReference>
<keyword evidence="3" id="KW-0560">Oxidoreductase</keyword>
<dbReference type="GeneID" id="68293001"/>
<dbReference type="InterPro" id="IPR036291">
    <property type="entry name" value="NAD(P)-bd_dom_sf"/>
</dbReference>
<dbReference type="PRINTS" id="PR00081">
    <property type="entry name" value="GDHRDH"/>
</dbReference>
<dbReference type="SUPFAM" id="SSF51735">
    <property type="entry name" value="NAD(P)-binding Rossmann-fold domains"/>
    <property type="match status" value="1"/>
</dbReference>
<evidence type="ECO:0000256" key="1">
    <source>
        <dbReference type="ARBA" id="ARBA00006484"/>
    </source>
</evidence>
<organism evidence="4 5">
    <name type="scientific">Cercospora kikuchii</name>
    <dbReference type="NCBI Taxonomy" id="84275"/>
    <lineage>
        <taxon>Eukaryota</taxon>
        <taxon>Fungi</taxon>
        <taxon>Dikarya</taxon>
        <taxon>Ascomycota</taxon>
        <taxon>Pezizomycotina</taxon>
        <taxon>Dothideomycetes</taxon>
        <taxon>Dothideomycetidae</taxon>
        <taxon>Mycosphaerellales</taxon>
        <taxon>Mycosphaerellaceae</taxon>
        <taxon>Cercospora</taxon>
    </lineage>
</organism>